<evidence type="ECO:0000313" key="11">
    <source>
        <dbReference type="RefSeq" id="XP_060669828.1"/>
    </source>
</evidence>
<dbReference type="SMART" id="SM00248">
    <property type="entry name" value="ANK"/>
    <property type="match status" value="5"/>
</dbReference>
<comment type="subcellular location">
    <subcellularLocation>
        <location evidence="1">Membrane</location>
        <topology evidence="1">Multi-pass membrane protein</topology>
    </subcellularLocation>
</comment>
<dbReference type="GeneID" id="107403414"/>
<evidence type="ECO:0000256" key="6">
    <source>
        <dbReference type="ARBA" id="ARBA00023136"/>
    </source>
</evidence>
<evidence type="ECO:0000313" key="10">
    <source>
        <dbReference type="Proteomes" id="UP001652623"/>
    </source>
</evidence>
<evidence type="ECO:0000256" key="4">
    <source>
        <dbReference type="ARBA" id="ARBA00022989"/>
    </source>
</evidence>
<dbReference type="PROSITE" id="PS50088">
    <property type="entry name" value="ANK_REPEAT"/>
    <property type="match status" value="2"/>
</dbReference>
<dbReference type="InterPro" id="IPR026961">
    <property type="entry name" value="PGG_dom"/>
</dbReference>
<dbReference type="SUPFAM" id="SSF48403">
    <property type="entry name" value="Ankyrin repeat"/>
    <property type="match status" value="1"/>
</dbReference>
<evidence type="ECO:0000256" key="5">
    <source>
        <dbReference type="ARBA" id="ARBA00023043"/>
    </source>
</evidence>
<feature type="transmembrane region" description="Helical" evidence="8">
    <location>
        <begin position="412"/>
        <end position="433"/>
    </location>
</feature>
<feature type="repeat" description="ANK" evidence="7">
    <location>
        <begin position="109"/>
        <end position="131"/>
    </location>
</feature>
<evidence type="ECO:0000256" key="8">
    <source>
        <dbReference type="SAM" id="Phobius"/>
    </source>
</evidence>
<keyword evidence="5 7" id="KW-0040">ANK repeat</keyword>
<sequence>METRLYEASMEGSVSALNSLIHDDPLILSKISLTKFSETPLHIAALLGHLDFCKALLSYNFQAPKLVLELDSLKRSPLHLASAAGHAEIVQVLLQENESKSLCLLRDQEERIPLHYAAMRGRVDTIKLLINAQPEYVFEKLDEGETVLHLCVQYNHLEALKLLVESVGYENREFHNMKDLNGGNTILHLAVMLKQIETITYLVSIPGVKAGVDTLNNSGLKAFNMLQHFPKDFRSLKIQTILMDHHIGLREQSNNQGNISLPPPVLVSTVGHHDGVFPKKSTKLAKASHWLLKWIIGYLIQYKGDWLEDARGSIMVVATVIATMTFQTAINPPGGVWQQNINATIEGFDCRSRENYDDIGNICYAGTSVLAYSTEYNYGYFLLYNSTSFLSSLIVIFLVISGIPLKNEICMLLLTIAMCTTLTYLGLTFLKGLALVTPPYYIKTVLHMLPKSFHIWIGLITLIVLVHSLRLVGWIVKKFRPQVCK</sequence>
<dbReference type="PANTHER" id="PTHR24186:SF37">
    <property type="entry name" value="PGG DOMAIN-CONTAINING PROTEIN"/>
    <property type="match status" value="1"/>
</dbReference>
<reference evidence="10" key="1">
    <citation type="submission" date="2025-05" db="UniProtKB">
        <authorList>
            <consortium name="RefSeq"/>
        </authorList>
    </citation>
    <scope>NUCLEOTIDE SEQUENCE [LARGE SCALE GENOMIC DNA]</scope>
</reference>
<keyword evidence="3" id="KW-0677">Repeat</keyword>
<dbReference type="Pfam" id="PF12796">
    <property type="entry name" value="Ank_2"/>
    <property type="match status" value="2"/>
</dbReference>
<proteinExistence type="predicted"/>
<evidence type="ECO:0000256" key="1">
    <source>
        <dbReference type="ARBA" id="ARBA00004141"/>
    </source>
</evidence>
<dbReference type="PROSITE" id="PS50297">
    <property type="entry name" value="ANK_REP_REGION"/>
    <property type="match status" value="2"/>
</dbReference>
<gene>
    <name evidence="11" type="primary">LOC107403414</name>
</gene>
<feature type="domain" description="PGG" evidence="9">
    <location>
        <begin position="305"/>
        <end position="435"/>
    </location>
</feature>
<dbReference type="Gene3D" id="1.25.40.20">
    <property type="entry name" value="Ankyrin repeat-containing domain"/>
    <property type="match status" value="1"/>
</dbReference>
<feature type="transmembrane region" description="Helical" evidence="8">
    <location>
        <begin position="453"/>
        <end position="476"/>
    </location>
</feature>
<name>A0ABM3ZZB5_ZIZJJ</name>
<organism evidence="10 11">
    <name type="scientific">Ziziphus jujuba</name>
    <name type="common">Chinese jujube</name>
    <name type="synonym">Ziziphus sativa</name>
    <dbReference type="NCBI Taxonomy" id="326968"/>
    <lineage>
        <taxon>Eukaryota</taxon>
        <taxon>Viridiplantae</taxon>
        <taxon>Streptophyta</taxon>
        <taxon>Embryophyta</taxon>
        <taxon>Tracheophyta</taxon>
        <taxon>Spermatophyta</taxon>
        <taxon>Magnoliopsida</taxon>
        <taxon>eudicotyledons</taxon>
        <taxon>Gunneridae</taxon>
        <taxon>Pentapetalae</taxon>
        <taxon>rosids</taxon>
        <taxon>fabids</taxon>
        <taxon>Rosales</taxon>
        <taxon>Rhamnaceae</taxon>
        <taxon>Paliureae</taxon>
        <taxon>Ziziphus</taxon>
    </lineage>
</organism>
<reference evidence="11" key="2">
    <citation type="submission" date="2025-08" db="UniProtKB">
        <authorList>
            <consortium name="RefSeq"/>
        </authorList>
    </citation>
    <scope>IDENTIFICATION</scope>
    <source>
        <tissue evidence="11">Seedling</tissue>
    </source>
</reference>
<dbReference type="InterPro" id="IPR036770">
    <property type="entry name" value="Ankyrin_rpt-contain_sf"/>
</dbReference>
<dbReference type="Proteomes" id="UP001652623">
    <property type="component" value="Chromosome 1"/>
</dbReference>
<dbReference type="InterPro" id="IPR002110">
    <property type="entry name" value="Ankyrin_rpt"/>
</dbReference>
<keyword evidence="10" id="KW-1185">Reference proteome</keyword>
<evidence type="ECO:0000256" key="7">
    <source>
        <dbReference type="PROSITE-ProRule" id="PRU00023"/>
    </source>
</evidence>
<dbReference type="PANTHER" id="PTHR24186">
    <property type="entry name" value="PROTEIN PHOSPHATASE 1 REGULATORY SUBUNIT"/>
    <property type="match status" value="1"/>
</dbReference>
<evidence type="ECO:0000256" key="3">
    <source>
        <dbReference type="ARBA" id="ARBA00022737"/>
    </source>
</evidence>
<protein>
    <submittedName>
        <fullName evidence="11">Uncharacterized protein LOC107403414</fullName>
    </submittedName>
</protein>
<evidence type="ECO:0000259" key="9">
    <source>
        <dbReference type="Pfam" id="PF13962"/>
    </source>
</evidence>
<accession>A0ABM3ZZB5</accession>
<feature type="transmembrane region" description="Helical" evidence="8">
    <location>
        <begin position="378"/>
        <end position="400"/>
    </location>
</feature>
<keyword evidence="4 8" id="KW-1133">Transmembrane helix</keyword>
<feature type="repeat" description="ANK" evidence="7">
    <location>
        <begin position="73"/>
        <end position="95"/>
    </location>
</feature>
<dbReference type="RefSeq" id="XP_060669828.1">
    <property type="nucleotide sequence ID" value="XM_060813845.1"/>
</dbReference>
<keyword evidence="2 8" id="KW-0812">Transmembrane</keyword>
<keyword evidence="6 8" id="KW-0472">Membrane</keyword>
<dbReference type="Pfam" id="PF13962">
    <property type="entry name" value="PGG"/>
    <property type="match status" value="1"/>
</dbReference>
<evidence type="ECO:0000256" key="2">
    <source>
        <dbReference type="ARBA" id="ARBA00022692"/>
    </source>
</evidence>